<evidence type="ECO:0000313" key="1">
    <source>
        <dbReference type="EMBL" id="KKQ98864.1"/>
    </source>
</evidence>
<reference evidence="1 2" key="1">
    <citation type="journal article" date="2015" name="Nature">
        <title>rRNA introns, odd ribosomes, and small enigmatic genomes across a large radiation of phyla.</title>
        <authorList>
            <person name="Brown C.T."/>
            <person name="Hug L.A."/>
            <person name="Thomas B.C."/>
            <person name="Sharon I."/>
            <person name="Castelle C.J."/>
            <person name="Singh A."/>
            <person name="Wilkins M.J."/>
            <person name="Williams K.H."/>
            <person name="Banfield J.F."/>
        </authorList>
    </citation>
    <scope>NUCLEOTIDE SEQUENCE [LARGE SCALE GENOMIC DNA]</scope>
</reference>
<name>A0A0G0PL58_9BACT</name>
<comment type="caution">
    <text evidence="1">The sequence shown here is derived from an EMBL/GenBank/DDBJ whole genome shotgun (WGS) entry which is preliminary data.</text>
</comment>
<accession>A0A0G0PL58</accession>
<dbReference type="Proteomes" id="UP000033881">
    <property type="component" value="Unassembled WGS sequence"/>
</dbReference>
<dbReference type="AlphaFoldDB" id="A0A0G0PL58"/>
<proteinExistence type="predicted"/>
<evidence type="ECO:0000313" key="2">
    <source>
        <dbReference type="Proteomes" id="UP000033881"/>
    </source>
</evidence>
<protein>
    <submittedName>
        <fullName evidence="1">Uncharacterized protein</fullName>
    </submittedName>
</protein>
<organism evidence="1 2">
    <name type="scientific">Candidatus Woesebacteria bacterium GW2011_GWB1_39_12</name>
    <dbReference type="NCBI Taxonomy" id="1618574"/>
    <lineage>
        <taxon>Bacteria</taxon>
        <taxon>Candidatus Woeseibacteriota</taxon>
    </lineage>
</organism>
<dbReference type="STRING" id="1618574.UT24_C0033G0019"/>
<sequence length="42" mass="4887">MNLEEALTLLPKEAERMELISVAFRIISLTEIYLHEKNNLLS</sequence>
<gene>
    <name evidence="1" type="ORF">UT24_C0033G0019</name>
</gene>
<dbReference type="EMBL" id="LBWB01000033">
    <property type="protein sequence ID" value="KKQ98864.1"/>
    <property type="molecule type" value="Genomic_DNA"/>
</dbReference>